<keyword evidence="9" id="KW-1185">Reference proteome</keyword>
<evidence type="ECO:0000313" key="9">
    <source>
        <dbReference type="Proteomes" id="UP000033618"/>
    </source>
</evidence>
<evidence type="ECO:0000256" key="4">
    <source>
        <dbReference type="ARBA" id="ARBA00022692"/>
    </source>
</evidence>
<keyword evidence="3" id="KW-0997">Cell inner membrane</keyword>
<dbReference type="OrthoDB" id="9808671at2"/>
<keyword evidence="4 7" id="KW-0812">Transmembrane</keyword>
<evidence type="ECO:0000313" key="8">
    <source>
        <dbReference type="EMBL" id="KKB64023.1"/>
    </source>
</evidence>
<evidence type="ECO:0000256" key="6">
    <source>
        <dbReference type="ARBA" id="ARBA00023136"/>
    </source>
</evidence>
<feature type="transmembrane region" description="Helical" evidence="7">
    <location>
        <begin position="180"/>
        <end position="201"/>
    </location>
</feature>
<feature type="transmembrane region" description="Helical" evidence="7">
    <location>
        <begin position="236"/>
        <end position="258"/>
    </location>
</feature>
<reference evidence="8 9" key="1">
    <citation type="submission" date="2015-03" db="EMBL/GenBank/DDBJ databases">
        <title>Draft Genome Sequence of Burkholderia andropogonis type strain ICMP2807, isolated from Sorghum bicolor.</title>
        <authorList>
            <person name="Lopes-Santos L."/>
            <person name="Castro D.B."/>
            <person name="Ottoboni L.M."/>
            <person name="Park D."/>
            <person name="Weirc B.S."/>
            <person name="Destefano S.A."/>
        </authorList>
    </citation>
    <scope>NUCLEOTIDE SEQUENCE [LARGE SCALE GENOMIC DNA]</scope>
    <source>
        <strain evidence="8 9">ICMP2807</strain>
    </source>
</reference>
<comment type="caution">
    <text evidence="8">The sequence shown here is derived from an EMBL/GenBank/DDBJ whole genome shotgun (WGS) entry which is preliminary data.</text>
</comment>
<accession>A0A0F5K1S2</accession>
<comment type="caution">
    <text evidence="7">Lacks conserved residue(s) required for the propagation of feature annotation.</text>
</comment>
<dbReference type="EMBL" id="LAQU01000006">
    <property type="protein sequence ID" value="KKB64023.1"/>
    <property type="molecule type" value="Genomic_DNA"/>
</dbReference>
<name>A0A0F5K1S2_9BURK</name>
<feature type="transmembrane region" description="Helical" evidence="7">
    <location>
        <begin position="33"/>
        <end position="59"/>
    </location>
</feature>
<organism evidence="8 9">
    <name type="scientific">Robbsia andropogonis</name>
    <dbReference type="NCBI Taxonomy" id="28092"/>
    <lineage>
        <taxon>Bacteria</taxon>
        <taxon>Pseudomonadati</taxon>
        <taxon>Pseudomonadota</taxon>
        <taxon>Betaproteobacteria</taxon>
        <taxon>Burkholderiales</taxon>
        <taxon>Burkholderiaceae</taxon>
        <taxon>Robbsia</taxon>
    </lineage>
</organism>
<protein>
    <recommendedName>
        <fullName evidence="7">UPF0761 membrane protein WM40_08090</fullName>
    </recommendedName>
</protein>
<dbReference type="PANTHER" id="PTHR30213:SF0">
    <property type="entry name" value="UPF0761 MEMBRANE PROTEIN YIHY"/>
    <property type="match status" value="1"/>
</dbReference>
<dbReference type="GO" id="GO:0005886">
    <property type="term" value="C:plasma membrane"/>
    <property type="evidence" value="ECO:0007669"/>
    <property type="project" value="UniProtKB-SubCell"/>
</dbReference>
<dbReference type="InterPro" id="IPR023679">
    <property type="entry name" value="UPF0761_bac"/>
</dbReference>
<keyword evidence="6 7" id="KW-0472">Membrane</keyword>
<dbReference type="STRING" id="28092.WM40_08090"/>
<dbReference type="PATRIC" id="fig|28092.6.peg.1916"/>
<dbReference type="HAMAP" id="MF_00672">
    <property type="entry name" value="UPF0761"/>
    <property type="match status" value="1"/>
</dbReference>
<dbReference type="InterPro" id="IPR017039">
    <property type="entry name" value="Virul_fac_BrkB"/>
</dbReference>
<comment type="subcellular location">
    <subcellularLocation>
        <location evidence="1 7">Cell membrane</location>
        <topology evidence="1 7">Multi-pass membrane protein</topology>
    </subcellularLocation>
</comment>
<evidence type="ECO:0000256" key="7">
    <source>
        <dbReference type="HAMAP-Rule" id="MF_00672"/>
    </source>
</evidence>
<keyword evidence="5 7" id="KW-1133">Transmembrane helix</keyword>
<keyword evidence="2 7" id="KW-1003">Cell membrane</keyword>
<dbReference type="NCBIfam" id="TIGR00765">
    <property type="entry name" value="yihY_not_rbn"/>
    <property type="match status" value="1"/>
</dbReference>
<proteinExistence type="inferred from homology"/>
<feature type="transmembrane region" description="Helical" evidence="7">
    <location>
        <begin position="101"/>
        <end position="123"/>
    </location>
</feature>
<feature type="transmembrane region" description="Helical" evidence="7">
    <location>
        <begin position="135"/>
        <end position="160"/>
    </location>
</feature>
<comment type="similarity">
    <text evidence="7">Belongs to the UPF0761 family.</text>
</comment>
<dbReference type="Pfam" id="PF03631">
    <property type="entry name" value="Virul_fac_BrkB"/>
    <property type="match status" value="1"/>
</dbReference>
<dbReference type="AlphaFoldDB" id="A0A0F5K1S2"/>
<evidence type="ECO:0000256" key="2">
    <source>
        <dbReference type="ARBA" id="ARBA00022475"/>
    </source>
</evidence>
<dbReference type="PANTHER" id="PTHR30213">
    <property type="entry name" value="INNER MEMBRANE PROTEIN YHJD"/>
    <property type="match status" value="1"/>
</dbReference>
<evidence type="ECO:0000256" key="5">
    <source>
        <dbReference type="ARBA" id="ARBA00022989"/>
    </source>
</evidence>
<dbReference type="Proteomes" id="UP000033618">
    <property type="component" value="Unassembled WGS sequence"/>
</dbReference>
<dbReference type="RefSeq" id="WP_046152623.1">
    <property type="nucleotide sequence ID" value="NZ_CADFGU010000002.1"/>
</dbReference>
<evidence type="ECO:0000256" key="3">
    <source>
        <dbReference type="ARBA" id="ARBA00022519"/>
    </source>
</evidence>
<evidence type="ECO:0000256" key="1">
    <source>
        <dbReference type="ARBA" id="ARBA00004651"/>
    </source>
</evidence>
<sequence length="451" mass="50535">MFSRHDLPALRRLARFAAQRCARDRVPQVAGSLTFTTVLSIVPLITVAFAIFTAFPIFASFQDAVQNFLSDRLMPPSVNQQIFEYLNEFAAKAKALTTAGMVFLVLTSLITMMTIESALNVIWRVRKPRPLVQRLLIYWAVLTLAPVIFGISVSLSTYLLTQSMSRVSGALEVEPTLKQWVLSFAALPITAAGFTLLYVFVPNCRVAWKDALIGGCGAALAIEVTKRGFGLYIRHFPTYTAVYGAFAAIPIFLIWVYLSWFITLFGATLTSALPAIRAGHFFRPRFTGSDLFDALAILARLVRARDMGRFGYNESELTRMLRRDLDTTTRLLAALEQRQWIARLHRDGTPERWLLIANPATITLAALIDAFVIDRDELAYQASLESSRVDADLLLSALHHEGLTVTLRDLMHAREQRAGERTTGRVEQKHADLARLIDQRIGEQDVAMQNR</sequence>
<gene>
    <name evidence="8" type="ORF">WM40_08090</name>
</gene>